<evidence type="ECO:0008006" key="3">
    <source>
        <dbReference type="Google" id="ProtNLM"/>
    </source>
</evidence>
<reference evidence="1 2" key="1">
    <citation type="submission" date="2023-01" db="EMBL/GenBank/DDBJ databases">
        <title>Novel diversity within Roseofilum (Cyanobacteria; Desertifilaceae) from marine benthic mats with descriptions of four novel species.</title>
        <authorList>
            <person name="Wang Y."/>
            <person name="Berthold D.E."/>
            <person name="Hu J."/>
            <person name="Lefler F.W."/>
            <person name="Laughinghouse H.D. IV."/>
        </authorList>
    </citation>
    <scope>NUCLEOTIDE SEQUENCE [LARGE SCALE GENOMIC DNA]</scope>
    <source>
        <strain evidence="1 2">BLCC-M114</strain>
    </source>
</reference>
<name>A0ABT7B8X4_9CYAN</name>
<protein>
    <recommendedName>
        <fullName evidence="3">GNAT family N-acetyltransferase</fullName>
    </recommendedName>
</protein>
<dbReference type="Proteomes" id="UP001235849">
    <property type="component" value="Unassembled WGS sequence"/>
</dbReference>
<gene>
    <name evidence="1" type="ORF">PMG25_16070</name>
</gene>
<evidence type="ECO:0000313" key="1">
    <source>
        <dbReference type="EMBL" id="MDJ1175607.1"/>
    </source>
</evidence>
<dbReference type="EMBL" id="JAQOSO010000085">
    <property type="protein sequence ID" value="MDJ1175607.1"/>
    <property type="molecule type" value="Genomic_DNA"/>
</dbReference>
<organism evidence="1 2">
    <name type="scientific">Roseofilum capinflatum BLCC-M114</name>
    <dbReference type="NCBI Taxonomy" id="3022440"/>
    <lineage>
        <taxon>Bacteria</taxon>
        <taxon>Bacillati</taxon>
        <taxon>Cyanobacteriota</taxon>
        <taxon>Cyanophyceae</taxon>
        <taxon>Desertifilales</taxon>
        <taxon>Desertifilaceae</taxon>
        <taxon>Roseofilum</taxon>
        <taxon>Roseofilum capinflatum</taxon>
    </lineage>
</organism>
<accession>A0ABT7B8X4</accession>
<proteinExistence type="predicted"/>
<evidence type="ECO:0000313" key="2">
    <source>
        <dbReference type="Proteomes" id="UP001235849"/>
    </source>
</evidence>
<dbReference type="RefSeq" id="WP_283767908.1">
    <property type="nucleotide sequence ID" value="NZ_JAQOSO010000085.1"/>
</dbReference>
<sequence>METTTENQDRYLTVAVSPVAVVDRIERDRALAPRYQLFLAPTPSPDVGDRALFVGCVSEA</sequence>
<keyword evidence="2" id="KW-1185">Reference proteome</keyword>
<comment type="caution">
    <text evidence="1">The sequence shown here is derived from an EMBL/GenBank/DDBJ whole genome shotgun (WGS) entry which is preliminary data.</text>
</comment>